<evidence type="ECO:0000256" key="1">
    <source>
        <dbReference type="SAM" id="MobiDB-lite"/>
    </source>
</evidence>
<dbReference type="VEuPathDB" id="FungiDB:GGTG_14389"/>
<feature type="compositionally biased region" description="Basic and acidic residues" evidence="1">
    <location>
        <begin position="219"/>
        <end position="230"/>
    </location>
</feature>
<keyword evidence="4" id="KW-1185">Reference proteome</keyword>
<evidence type="ECO:0000313" key="3">
    <source>
        <dbReference type="EnsemblFungi" id="EJT68032"/>
    </source>
</evidence>
<dbReference type="eggNOG" id="ENOG502SFXK">
    <property type="taxonomic scope" value="Eukaryota"/>
</dbReference>
<evidence type="ECO:0000313" key="4">
    <source>
        <dbReference type="Proteomes" id="UP000006039"/>
    </source>
</evidence>
<feature type="compositionally biased region" description="Low complexity" evidence="1">
    <location>
        <begin position="356"/>
        <end position="384"/>
    </location>
</feature>
<evidence type="ECO:0000313" key="2">
    <source>
        <dbReference type="EMBL" id="EJT68032.1"/>
    </source>
</evidence>
<dbReference type="HOGENOM" id="CLU_720725_0_0_1"/>
<dbReference type="OrthoDB" id="5412288at2759"/>
<feature type="compositionally biased region" description="Basic residues" evidence="1">
    <location>
        <begin position="205"/>
        <end position="216"/>
    </location>
</feature>
<feature type="compositionally biased region" description="Acidic residues" evidence="1">
    <location>
        <begin position="159"/>
        <end position="176"/>
    </location>
</feature>
<dbReference type="STRING" id="644352.J3PLC6"/>
<feature type="compositionally biased region" description="Gly residues" evidence="1">
    <location>
        <begin position="235"/>
        <end position="248"/>
    </location>
</feature>
<feature type="region of interest" description="Disordered" evidence="1">
    <location>
        <begin position="50"/>
        <end position="276"/>
    </location>
</feature>
<feature type="compositionally biased region" description="Basic and acidic residues" evidence="1">
    <location>
        <begin position="133"/>
        <end position="145"/>
    </location>
</feature>
<protein>
    <recommendedName>
        <fullName evidence="5">Rrn9 domain-containing protein</fullName>
    </recommendedName>
</protein>
<accession>J3PLC6</accession>
<feature type="compositionally biased region" description="Polar residues" evidence="1">
    <location>
        <begin position="252"/>
        <end position="271"/>
    </location>
</feature>
<dbReference type="EMBL" id="GL385749">
    <property type="protein sequence ID" value="EJT68032.1"/>
    <property type="molecule type" value="Genomic_DNA"/>
</dbReference>
<feature type="compositionally biased region" description="Low complexity" evidence="1">
    <location>
        <begin position="99"/>
        <end position="112"/>
    </location>
</feature>
<reference evidence="2" key="3">
    <citation type="submission" date="2010-09" db="EMBL/GenBank/DDBJ databases">
        <title>Annotation of Gaeumannomyces graminis var. tritici R3-111a-1.</title>
        <authorList>
            <consortium name="The Broad Institute Genome Sequencing Platform"/>
            <person name="Ma L.-J."/>
            <person name="Dead R."/>
            <person name="Young S.K."/>
            <person name="Zeng Q."/>
            <person name="Gargeya S."/>
            <person name="Fitzgerald M."/>
            <person name="Haas B."/>
            <person name="Abouelleil A."/>
            <person name="Alvarado L."/>
            <person name="Arachchi H.M."/>
            <person name="Berlin A."/>
            <person name="Brown A."/>
            <person name="Chapman S.B."/>
            <person name="Chen Z."/>
            <person name="Dunbar C."/>
            <person name="Freedman E."/>
            <person name="Gearin G."/>
            <person name="Gellesch M."/>
            <person name="Goldberg J."/>
            <person name="Griggs A."/>
            <person name="Gujja S."/>
            <person name="Heiman D."/>
            <person name="Howarth C."/>
            <person name="Larson L."/>
            <person name="Lui A."/>
            <person name="MacDonald P.J.P."/>
            <person name="Mehta T."/>
            <person name="Montmayeur A."/>
            <person name="Murphy C."/>
            <person name="Neiman D."/>
            <person name="Pearson M."/>
            <person name="Priest M."/>
            <person name="Roberts A."/>
            <person name="Saif S."/>
            <person name="Shea T."/>
            <person name="Shenoy N."/>
            <person name="Sisk P."/>
            <person name="Stolte C."/>
            <person name="Sykes S."/>
            <person name="Yandava C."/>
            <person name="Wortman J."/>
            <person name="Nusbaum C."/>
            <person name="Birren B."/>
        </authorList>
    </citation>
    <scope>NUCLEOTIDE SEQUENCE</scope>
    <source>
        <strain evidence="2">R3-111a-1</strain>
    </source>
</reference>
<proteinExistence type="predicted"/>
<sequence>QRAEARRTYAPAVSADDAASYALLRPAAARLVDMLDGVLLRLHDARMRMTHGGASSDEDSSAASGEESSGGGGSRSGGEASSQGGKKGKRRKRGRPRSGIPVMPVEPVPEFGPEGKRRPGRPRKPPGLPLPGESERDMMIRVAREMHRRLPVPSSSDEGKDDDGDDEGDDDDDGGAEGEKKKSAKRSKTPIPQLEGETDYEYRLRVARARHLKRPRPVPAKEEPPLHDAMDVDGSPGGTGERPGGGVQQGTQGHKTQGPDSGTQRRTQTSEKAMARWPLRDWGDVVGAAALAGFPPSAVARAAQRCASLFGQSMDMHTVVEVPAAAGTKRQRTKRDGDSGGGVGDDGFRTATYRPGAALSDTSLSSGSDAASDRAGAAPAAASA</sequence>
<dbReference type="RefSeq" id="XP_009230580.1">
    <property type="nucleotide sequence ID" value="XM_009232316.1"/>
</dbReference>
<dbReference type="Proteomes" id="UP000006039">
    <property type="component" value="Unassembled WGS sequence"/>
</dbReference>
<dbReference type="GeneID" id="20354847"/>
<reference evidence="2" key="2">
    <citation type="submission" date="2010-07" db="EMBL/GenBank/DDBJ databases">
        <authorList>
            <consortium name="The Broad Institute Genome Sequencing Platform"/>
            <consortium name="Broad Institute Genome Sequencing Center for Infectious Disease"/>
            <person name="Ma L.-J."/>
            <person name="Dead R."/>
            <person name="Young S."/>
            <person name="Zeng Q."/>
            <person name="Koehrsen M."/>
            <person name="Alvarado L."/>
            <person name="Berlin A."/>
            <person name="Chapman S.B."/>
            <person name="Chen Z."/>
            <person name="Freedman E."/>
            <person name="Gellesch M."/>
            <person name="Goldberg J."/>
            <person name="Griggs A."/>
            <person name="Gujja S."/>
            <person name="Heilman E.R."/>
            <person name="Heiman D."/>
            <person name="Hepburn T."/>
            <person name="Howarth C."/>
            <person name="Jen D."/>
            <person name="Larson L."/>
            <person name="Mehta T."/>
            <person name="Neiman D."/>
            <person name="Pearson M."/>
            <person name="Roberts A."/>
            <person name="Saif S."/>
            <person name="Shea T."/>
            <person name="Shenoy N."/>
            <person name="Sisk P."/>
            <person name="Stolte C."/>
            <person name="Sykes S."/>
            <person name="Walk T."/>
            <person name="White J."/>
            <person name="Yandava C."/>
            <person name="Haas B."/>
            <person name="Nusbaum C."/>
            <person name="Birren B."/>
        </authorList>
    </citation>
    <scope>NUCLEOTIDE SEQUENCE</scope>
    <source>
        <strain evidence="2">R3-111a-1</strain>
    </source>
</reference>
<reference evidence="3" key="4">
    <citation type="journal article" date="2015" name="G3 (Bethesda)">
        <title>Genome sequences of three phytopathogenic species of the Magnaporthaceae family of fungi.</title>
        <authorList>
            <person name="Okagaki L.H."/>
            <person name="Nunes C.C."/>
            <person name="Sailsbery J."/>
            <person name="Clay B."/>
            <person name="Brown D."/>
            <person name="John T."/>
            <person name="Oh Y."/>
            <person name="Young N."/>
            <person name="Fitzgerald M."/>
            <person name="Haas B.J."/>
            <person name="Zeng Q."/>
            <person name="Young S."/>
            <person name="Adiconis X."/>
            <person name="Fan L."/>
            <person name="Levin J.Z."/>
            <person name="Mitchell T.K."/>
            <person name="Okubara P.A."/>
            <person name="Farman M.L."/>
            <person name="Kohn L.M."/>
            <person name="Birren B."/>
            <person name="Ma L.-J."/>
            <person name="Dean R.A."/>
        </authorList>
    </citation>
    <scope>NUCLEOTIDE SEQUENCE</scope>
    <source>
        <strain evidence="3">R3-111a-1</strain>
    </source>
</reference>
<feature type="compositionally biased region" description="Basic residues" evidence="1">
    <location>
        <begin position="86"/>
        <end position="96"/>
    </location>
</feature>
<dbReference type="AlphaFoldDB" id="J3PLC6"/>
<feature type="region of interest" description="Disordered" evidence="1">
    <location>
        <begin position="323"/>
        <end position="384"/>
    </location>
</feature>
<feature type="non-terminal residue" evidence="2">
    <location>
        <position position="1"/>
    </location>
</feature>
<gene>
    <name evidence="3" type="primary">20354847</name>
    <name evidence="2" type="ORF">GGTG_14389</name>
</gene>
<evidence type="ECO:0008006" key="5">
    <source>
        <dbReference type="Google" id="ProtNLM"/>
    </source>
</evidence>
<dbReference type="EnsemblFungi" id="EJT68032">
    <property type="protein sequence ID" value="EJT68032"/>
    <property type="gene ID" value="GGTG_14389"/>
</dbReference>
<organism evidence="2">
    <name type="scientific">Gaeumannomyces tritici (strain R3-111a-1)</name>
    <name type="common">Wheat and barley take-all root rot fungus</name>
    <name type="synonym">Gaeumannomyces graminis var. tritici</name>
    <dbReference type="NCBI Taxonomy" id="644352"/>
    <lineage>
        <taxon>Eukaryota</taxon>
        <taxon>Fungi</taxon>
        <taxon>Dikarya</taxon>
        <taxon>Ascomycota</taxon>
        <taxon>Pezizomycotina</taxon>
        <taxon>Sordariomycetes</taxon>
        <taxon>Sordariomycetidae</taxon>
        <taxon>Magnaporthales</taxon>
        <taxon>Magnaporthaceae</taxon>
        <taxon>Gaeumannomyces</taxon>
    </lineage>
</organism>
<name>J3PLC6_GAET3</name>
<reference evidence="4" key="1">
    <citation type="submission" date="2010-07" db="EMBL/GenBank/DDBJ databases">
        <title>The genome sequence of Gaeumannomyces graminis var. tritici strain R3-111a-1.</title>
        <authorList>
            <consortium name="The Broad Institute Genome Sequencing Platform"/>
            <person name="Ma L.-J."/>
            <person name="Dead R."/>
            <person name="Young S."/>
            <person name="Zeng Q."/>
            <person name="Koehrsen M."/>
            <person name="Alvarado L."/>
            <person name="Berlin A."/>
            <person name="Chapman S.B."/>
            <person name="Chen Z."/>
            <person name="Freedman E."/>
            <person name="Gellesch M."/>
            <person name="Goldberg J."/>
            <person name="Griggs A."/>
            <person name="Gujja S."/>
            <person name="Heilman E.R."/>
            <person name="Heiman D."/>
            <person name="Hepburn T."/>
            <person name="Howarth C."/>
            <person name="Jen D."/>
            <person name="Larson L."/>
            <person name="Mehta T."/>
            <person name="Neiman D."/>
            <person name="Pearson M."/>
            <person name="Roberts A."/>
            <person name="Saif S."/>
            <person name="Shea T."/>
            <person name="Shenoy N."/>
            <person name="Sisk P."/>
            <person name="Stolte C."/>
            <person name="Sykes S."/>
            <person name="Walk T."/>
            <person name="White J."/>
            <person name="Yandava C."/>
            <person name="Haas B."/>
            <person name="Nusbaum C."/>
            <person name="Birren B."/>
        </authorList>
    </citation>
    <scope>NUCLEOTIDE SEQUENCE [LARGE SCALE GENOMIC DNA]</scope>
    <source>
        <strain evidence="4">R3-111a-1</strain>
    </source>
</reference>
<reference evidence="3" key="5">
    <citation type="submission" date="2018-04" db="UniProtKB">
        <authorList>
            <consortium name="EnsemblFungi"/>
        </authorList>
    </citation>
    <scope>IDENTIFICATION</scope>
    <source>
        <strain evidence="3">R3-111a-1</strain>
    </source>
</reference>